<evidence type="ECO:0000313" key="2">
    <source>
        <dbReference type="EMBL" id="PLP43958.1"/>
    </source>
</evidence>
<organism evidence="1 3">
    <name type="scientific">Klebsiella variicola</name>
    <dbReference type="NCBI Taxonomy" id="244366"/>
    <lineage>
        <taxon>Bacteria</taxon>
        <taxon>Pseudomonadati</taxon>
        <taxon>Pseudomonadota</taxon>
        <taxon>Gammaproteobacteria</taxon>
        <taxon>Enterobacterales</taxon>
        <taxon>Enterobacteriaceae</taxon>
        <taxon>Klebsiella/Raoultella group</taxon>
        <taxon>Klebsiella</taxon>
        <taxon>Klebsiella pneumoniae complex</taxon>
    </lineage>
</organism>
<sequence length="63" mass="7074">MLKKETLESAIISAARLQGHELNGQDKLAIRTSVAACLAAKKRHRQRMSTGAFEWKKPSTPRR</sequence>
<dbReference type="RefSeq" id="WP_032426511.1">
    <property type="nucleotide sequence ID" value="NZ_JBCPPU010000021.1"/>
</dbReference>
<reference evidence="3 4" key="1">
    <citation type="submission" date="2017-11" db="EMBL/GenBank/DDBJ databases">
        <authorList>
            <person name="Han C.G."/>
        </authorList>
    </citation>
    <scope>NUCLEOTIDE SEQUENCE [LARGE SCALE GENOMIC DNA]</scope>
    <source>
        <strain evidence="2 4">A5</strain>
        <strain evidence="1 3">A8</strain>
    </source>
</reference>
<protein>
    <submittedName>
        <fullName evidence="1">Uncharacterized protein</fullName>
    </submittedName>
</protein>
<comment type="caution">
    <text evidence="1">The sequence shown here is derived from an EMBL/GenBank/DDBJ whole genome shotgun (WGS) entry which is preliminary data.</text>
</comment>
<reference evidence="3 4" key="2">
    <citation type="submission" date="2018-01" db="EMBL/GenBank/DDBJ databases">
        <title>Genomic study of Klebsiella pneumoniae.</title>
        <authorList>
            <person name="Yang Y."/>
            <person name="Bicalho R."/>
        </authorList>
    </citation>
    <scope>NUCLEOTIDE SEQUENCE [LARGE SCALE GENOMIC DNA]</scope>
    <source>
        <strain evidence="2 4">A5</strain>
        <strain evidence="1 3">A8</strain>
    </source>
</reference>
<dbReference type="EMBL" id="PIDP01000139">
    <property type="protein sequence ID" value="PLM96508.1"/>
    <property type="molecule type" value="Genomic_DNA"/>
</dbReference>
<evidence type="ECO:0000313" key="1">
    <source>
        <dbReference type="EMBL" id="PLM96508.1"/>
    </source>
</evidence>
<proteinExistence type="predicted"/>
<gene>
    <name evidence="2" type="ORF">CWM98_17185</name>
    <name evidence="1" type="ORF">CWN47_06900</name>
</gene>
<dbReference type="Proteomes" id="UP000234412">
    <property type="component" value="Unassembled WGS sequence"/>
</dbReference>
<accession>A0A2N4Z5E4</accession>
<evidence type="ECO:0000313" key="4">
    <source>
        <dbReference type="Proteomes" id="UP000234473"/>
    </source>
</evidence>
<dbReference type="AlphaFoldDB" id="A0A2N4Z5E4"/>
<name>A0A2N4Z5E4_KLEVA</name>
<evidence type="ECO:0000313" key="3">
    <source>
        <dbReference type="Proteomes" id="UP000234412"/>
    </source>
</evidence>
<dbReference type="EMBL" id="PICB01000910">
    <property type="protein sequence ID" value="PLP43958.1"/>
    <property type="molecule type" value="Genomic_DNA"/>
</dbReference>
<dbReference type="Proteomes" id="UP000234473">
    <property type="component" value="Unassembled WGS sequence"/>
</dbReference>